<name>A0A7D9J2K5_PARCT</name>
<dbReference type="Proteomes" id="UP001152795">
    <property type="component" value="Unassembled WGS sequence"/>
</dbReference>
<keyword evidence="4" id="KW-1185">Reference proteome</keyword>
<protein>
    <submittedName>
        <fullName evidence="3">Uncharacterized protein</fullName>
    </submittedName>
</protein>
<organism evidence="3 4">
    <name type="scientific">Paramuricea clavata</name>
    <name type="common">Red gorgonian</name>
    <name type="synonym">Violescent sea-whip</name>
    <dbReference type="NCBI Taxonomy" id="317549"/>
    <lineage>
        <taxon>Eukaryota</taxon>
        <taxon>Metazoa</taxon>
        <taxon>Cnidaria</taxon>
        <taxon>Anthozoa</taxon>
        <taxon>Octocorallia</taxon>
        <taxon>Malacalcyonacea</taxon>
        <taxon>Plexauridae</taxon>
        <taxon>Paramuricea</taxon>
    </lineage>
</organism>
<proteinExistence type="predicted"/>
<feature type="compositionally biased region" description="Polar residues" evidence="2">
    <location>
        <begin position="208"/>
        <end position="222"/>
    </location>
</feature>
<feature type="coiled-coil region" evidence="1">
    <location>
        <begin position="23"/>
        <end position="50"/>
    </location>
</feature>
<evidence type="ECO:0000256" key="2">
    <source>
        <dbReference type="SAM" id="MobiDB-lite"/>
    </source>
</evidence>
<dbReference type="AlphaFoldDB" id="A0A7D9J2K5"/>
<evidence type="ECO:0000256" key="1">
    <source>
        <dbReference type="SAM" id="Coils"/>
    </source>
</evidence>
<feature type="compositionally biased region" description="Polar residues" evidence="2">
    <location>
        <begin position="242"/>
        <end position="277"/>
    </location>
</feature>
<evidence type="ECO:0000313" key="3">
    <source>
        <dbReference type="EMBL" id="CAB4020855.1"/>
    </source>
</evidence>
<keyword evidence="1" id="KW-0175">Coiled coil</keyword>
<feature type="compositionally biased region" description="Basic and acidic residues" evidence="2">
    <location>
        <begin position="223"/>
        <end position="237"/>
    </location>
</feature>
<accession>A0A7D9J2K5</accession>
<sequence>MQMVHLRNIIRQQSPAGTRRVENVDLDERIRRIREANRERERRFEEIEQDKKLASDPALMENKYEQDKMKESLKSNVQTDVKSNQLKTMKGIQPTATKKIAKGRGQKLRELSNHPLKAERFKSRTKDQNESLEEYLPEKVTLINNCRSSIRERIKTKNKDCTATVPMVENENTQESDVSKVDDKLDCTPQGQQNEIPEDEILLHENKNSSQTTQESNDTQQSDDMKEETKAVSHRENVSPCEKNQQNSTETDQFLDNTEQETSASNRQLAEEPTTQKNKPKIRVTLKKTASSSSFDESMAMLSPLDLPQNWGDIDFSDDELPPVSIWKNS</sequence>
<comment type="caution">
    <text evidence="3">The sequence shown here is derived from an EMBL/GenBank/DDBJ whole genome shotgun (WGS) entry which is preliminary data.</text>
</comment>
<dbReference type="EMBL" id="CACRXK020011156">
    <property type="protein sequence ID" value="CAB4020855.1"/>
    <property type="molecule type" value="Genomic_DNA"/>
</dbReference>
<dbReference type="OrthoDB" id="10570508at2759"/>
<gene>
    <name evidence="3" type="ORF">PACLA_8A073138</name>
</gene>
<evidence type="ECO:0000313" key="4">
    <source>
        <dbReference type="Proteomes" id="UP001152795"/>
    </source>
</evidence>
<reference evidence="3" key="1">
    <citation type="submission" date="2020-04" db="EMBL/GenBank/DDBJ databases">
        <authorList>
            <person name="Alioto T."/>
            <person name="Alioto T."/>
            <person name="Gomez Garrido J."/>
        </authorList>
    </citation>
    <scope>NUCLEOTIDE SEQUENCE</scope>
    <source>
        <strain evidence="3">A484AB</strain>
    </source>
</reference>
<feature type="region of interest" description="Disordered" evidence="2">
    <location>
        <begin position="165"/>
        <end position="296"/>
    </location>
</feature>
<feature type="compositionally biased region" description="Basic and acidic residues" evidence="2">
    <location>
        <begin position="177"/>
        <end position="186"/>
    </location>
</feature>